<proteinExistence type="predicted"/>
<reference evidence="1" key="2">
    <citation type="submission" date="2015-07" db="EMBL/GenBank/DDBJ databases">
        <title>Plasmids, circular viruses and viroids from rat gut.</title>
        <authorList>
            <person name="Jorgensen T.J."/>
            <person name="Hansen M.A."/>
            <person name="Xu Z."/>
            <person name="Tabak M.A."/>
            <person name="Sorensen S.J."/>
            <person name="Hansen L.H."/>
        </authorList>
    </citation>
    <scope>NUCLEOTIDE SEQUENCE</scope>
    <source>
        <strain evidence="1">RGRH0574</strain>
    </source>
</reference>
<evidence type="ECO:0000313" key="1">
    <source>
        <dbReference type="EMBL" id="CRY95271.1"/>
    </source>
</evidence>
<reference evidence="1" key="1">
    <citation type="submission" date="2015-06" db="EMBL/GenBank/DDBJ databases">
        <authorList>
            <person name="Joergensen T."/>
        </authorList>
    </citation>
    <scope>NUCLEOTIDE SEQUENCE</scope>
    <source>
        <strain evidence="1">RGRH0574</strain>
    </source>
</reference>
<sequence length="78" mass="8975">MTETTYVDPDEHDPADEHVVVRIWLHTAEGAVLWGATYERGPFDSLSDLRAALERSVPWRVIERPHTLQTHVVQLPLF</sequence>
<dbReference type="EMBL" id="LN853206">
    <property type="protein sequence ID" value="CRY95271.1"/>
    <property type="molecule type" value="Genomic_DNA"/>
</dbReference>
<name>A0A0H5PZX2_9ZZZZ</name>
<dbReference type="AlphaFoldDB" id="A0A0H5PZX2"/>
<accession>A0A0H5PZX2</accession>
<organism evidence="1">
    <name type="scientific">uncultured prokaryote</name>
    <dbReference type="NCBI Taxonomy" id="198431"/>
    <lineage>
        <taxon>unclassified sequences</taxon>
        <taxon>environmental samples</taxon>
    </lineage>
</organism>
<protein>
    <submittedName>
        <fullName evidence="1">Uncharacterized protein</fullName>
    </submittedName>
</protein>